<proteinExistence type="predicted"/>
<dbReference type="Proteomes" id="UP000030816">
    <property type="component" value="Unassembled WGS sequence"/>
</dbReference>
<feature type="compositionally biased region" description="Basic and acidic residues" evidence="1">
    <location>
        <begin position="514"/>
        <end position="524"/>
    </location>
</feature>
<keyword evidence="4" id="KW-1185">Reference proteome</keyword>
<feature type="compositionally biased region" description="Acidic residues" evidence="1">
    <location>
        <begin position="640"/>
        <end position="653"/>
    </location>
</feature>
<dbReference type="HOGENOM" id="CLU_005537_0_0_1"/>
<dbReference type="InterPro" id="IPR058925">
    <property type="entry name" value="zf-C2H2_AcuF"/>
</dbReference>
<dbReference type="OrthoDB" id="5315052at2759"/>
<dbReference type="PANTHER" id="PTHR35391">
    <property type="entry name" value="C2H2-TYPE DOMAIN-CONTAINING PROTEIN-RELATED"/>
    <property type="match status" value="1"/>
</dbReference>
<evidence type="ECO:0000313" key="3">
    <source>
        <dbReference type="EMBL" id="KHN99949.1"/>
    </source>
</evidence>
<feature type="domain" description="C2H2-type" evidence="2">
    <location>
        <begin position="850"/>
        <end position="873"/>
    </location>
</feature>
<name>A0A0B2X3E7_METAS</name>
<feature type="domain" description="C2H2-type" evidence="2">
    <location>
        <begin position="915"/>
        <end position="935"/>
    </location>
</feature>
<feature type="region of interest" description="Disordered" evidence="1">
    <location>
        <begin position="1020"/>
        <end position="1040"/>
    </location>
</feature>
<evidence type="ECO:0000256" key="1">
    <source>
        <dbReference type="SAM" id="MobiDB-lite"/>
    </source>
</evidence>
<sequence>MASSFAEAPAPWQSQVSEPRATHQSSDANRQEGLSRGTDPLGLSRRPNEAVSVAPPAQHIETPAGSNATLSHHQSGDLSDLDDDPFFGADFDTIDPATPSFLDEGTWDQTTLSANNPTISASHHETAVDGASYPLTPSRTASLHATPLASDPKHLARIATSETFPDSISPQQLQRSFKPNPILVTSSTLTPSHSSSNRTSEDGLVPAPAAMHPQSPRVTISLWDKDDDAPIHAVERTLEDNSRTVYGGICSAGDLIYAAQDRNFMPGNRYSSECWQHEPGSRRAGLDPSRRPSDDILSINEIVSKRENAQRNQEVGRWLSDNPDDMLVPREKTADEMRAIDAMVHGDDEIPFGQHTENRFKEGMTILGGSGGDMSDVDRRILLSSRNFGDGPVLHEIQMGEPGRFQPESSQAAIARFESMCRDNDSIISRSATWGTRRRSFPSLVDVEGVTSGNFLKKLSISRGNGEKTSKPGSFLRDLRGLVRRTSTNQLRKRSRSRSRGQCDGLAESAVNEGAERHIKRESTPHLSPPLGSAGSGKKVAPSINTTLASMSQNFASMWTGHARSGSVSGSSPVTSPRASVGGLGVKNSLRRPRSKSEIPKPTGGVPDLEGASSLVDMWRKSGGPPVAPVGSVSQAHVADDDDDDDDDDPCEDNDIRRTNPHLIDEITPNFTGFQQHVILLNPALENQHGYLVERIAQHQNIRFRQLLSARVKHLNLGANCSSGSLCMALGGSAIILDRKGSSTKLLDPLSARMDEEEGVPTEGTINQESFPQDIPMPPTQYLPAEFECQLCYQRKQFQKPSDWTKHVHEDVQPFTCTWDKCRDPKCFKRKADWVRHENEGHRHLEWWTCDVDDCRHTCYRRDNFLHHLVREHKFLEPKVKTKAAMKRAGATDPTWQKVEQCHNETTSRPQDEPCRFCGKVFPTWKKLIVHLAKHMEQISLPVLRLVAAKAMEFVADTISPIQDPPQTQAIPLPMTQAATPSRFLGGQQIQPQHSYSPPNLGFQSPSPCLYSVVAAGQVHQQQPHLPQSEHTGPSLPSDMGVEQLNQGYGTVKRLQKMQGNQGGSHLASNRDFATMPETDVEPFPQLSMTALGLQNAHLGGRLGGQMSFDPTMDPSSANGSPFSGHESLSTYSHSPQTDASTNNRGQRYSQHQQRRQHHCDERPLFS</sequence>
<feature type="region of interest" description="Disordered" evidence="1">
    <location>
        <begin position="488"/>
        <end position="540"/>
    </location>
</feature>
<evidence type="ECO:0000259" key="2">
    <source>
        <dbReference type="PROSITE" id="PS00028"/>
    </source>
</evidence>
<feature type="region of interest" description="Disordered" evidence="1">
    <location>
        <begin position="1103"/>
        <end position="1167"/>
    </location>
</feature>
<organism evidence="3 4">
    <name type="scientific">Metarhizium album (strain ARSEF 1941)</name>
    <dbReference type="NCBI Taxonomy" id="1081103"/>
    <lineage>
        <taxon>Eukaryota</taxon>
        <taxon>Fungi</taxon>
        <taxon>Dikarya</taxon>
        <taxon>Ascomycota</taxon>
        <taxon>Pezizomycotina</taxon>
        <taxon>Sordariomycetes</taxon>
        <taxon>Hypocreomycetidae</taxon>
        <taxon>Hypocreales</taxon>
        <taxon>Clavicipitaceae</taxon>
        <taxon>Metarhizium</taxon>
    </lineage>
</organism>
<dbReference type="RefSeq" id="XP_040681015.1">
    <property type="nucleotide sequence ID" value="XM_040820672.1"/>
</dbReference>
<dbReference type="GeneID" id="63736328"/>
<dbReference type="STRING" id="1081103.A0A0B2X3E7"/>
<feature type="region of interest" description="Disordered" evidence="1">
    <location>
        <begin position="753"/>
        <end position="774"/>
    </location>
</feature>
<feature type="compositionally biased region" description="Polar residues" evidence="1">
    <location>
        <begin position="1020"/>
        <end position="1032"/>
    </location>
</feature>
<protein>
    <submittedName>
        <fullName evidence="3">Zinc finger, C2H2</fullName>
    </submittedName>
</protein>
<feature type="region of interest" description="Disordered" evidence="1">
    <location>
        <begin position="1"/>
        <end position="117"/>
    </location>
</feature>
<dbReference type="Pfam" id="PF26082">
    <property type="entry name" value="zf-C2H2_AcuF"/>
    <property type="match status" value="1"/>
</dbReference>
<accession>A0A0B2X3E7</accession>
<evidence type="ECO:0000313" key="4">
    <source>
        <dbReference type="Proteomes" id="UP000030816"/>
    </source>
</evidence>
<feature type="region of interest" description="Disordered" evidence="1">
    <location>
        <begin position="185"/>
        <end position="212"/>
    </location>
</feature>
<feature type="compositionally biased region" description="Polar residues" evidence="1">
    <location>
        <begin position="12"/>
        <end position="28"/>
    </location>
</feature>
<reference evidence="3 4" key="1">
    <citation type="journal article" date="2014" name="Proc. Natl. Acad. Sci. U.S.A.">
        <title>Trajectory and genomic determinants of fungal-pathogen speciation and host adaptation.</title>
        <authorList>
            <person name="Hu X."/>
            <person name="Xiao G."/>
            <person name="Zheng P."/>
            <person name="Shang Y."/>
            <person name="Su Y."/>
            <person name="Zhang X."/>
            <person name="Liu X."/>
            <person name="Zhan S."/>
            <person name="St Leger R.J."/>
            <person name="Wang C."/>
        </authorList>
    </citation>
    <scope>NUCLEOTIDE SEQUENCE [LARGE SCALE GENOMIC DNA]</scope>
    <source>
        <strain evidence="3 4">ARSEF 1941</strain>
    </source>
</reference>
<feature type="compositionally biased region" description="Polar residues" evidence="1">
    <location>
        <begin position="107"/>
        <end position="117"/>
    </location>
</feature>
<dbReference type="SMART" id="SM00355">
    <property type="entry name" value="ZnF_C2H2"/>
    <property type="match status" value="3"/>
</dbReference>
<feature type="compositionally biased region" description="Polar residues" evidence="1">
    <location>
        <begin position="64"/>
        <end position="77"/>
    </location>
</feature>
<dbReference type="AlphaFoldDB" id="A0A0B2X3E7"/>
<dbReference type="PANTHER" id="PTHR35391:SF3">
    <property type="entry name" value="FINGER DOMAIN PROTEIN, PUTATIVE (AFU_ORTHOLOGUE AFUA_8G04300)-RELATED"/>
    <property type="match status" value="1"/>
</dbReference>
<feature type="compositionally biased region" description="Polar residues" evidence="1">
    <location>
        <begin position="1114"/>
        <end position="1146"/>
    </location>
</feature>
<gene>
    <name evidence="3" type="ORF">MAM_01873</name>
</gene>
<dbReference type="EMBL" id="AZHE01000003">
    <property type="protein sequence ID" value="KHN99949.1"/>
    <property type="molecule type" value="Genomic_DNA"/>
</dbReference>
<feature type="region of interest" description="Disordered" evidence="1">
    <location>
        <begin position="562"/>
        <end position="659"/>
    </location>
</feature>
<feature type="compositionally biased region" description="Low complexity" evidence="1">
    <location>
        <begin position="185"/>
        <end position="196"/>
    </location>
</feature>
<feature type="compositionally biased region" description="Low complexity" evidence="1">
    <location>
        <begin position="564"/>
        <end position="578"/>
    </location>
</feature>
<dbReference type="InterPro" id="IPR013087">
    <property type="entry name" value="Znf_C2H2_type"/>
</dbReference>
<dbReference type="PROSITE" id="PS00028">
    <property type="entry name" value="ZINC_FINGER_C2H2_1"/>
    <property type="match status" value="2"/>
</dbReference>
<comment type="caution">
    <text evidence="3">The sequence shown here is derived from an EMBL/GenBank/DDBJ whole genome shotgun (WGS) entry which is preliminary data.</text>
</comment>